<reference evidence="2" key="1">
    <citation type="journal article" date="2020" name="Fungal Divers.">
        <title>Resolving the Mortierellaceae phylogeny through synthesis of multi-gene phylogenetics and phylogenomics.</title>
        <authorList>
            <person name="Vandepol N."/>
            <person name="Liber J."/>
            <person name="Desiro A."/>
            <person name="Na H."/>
            <person name="Kennedy M."/>
            <person name="Barry K."/>
            <person name="Grigoriev I.V."/>
            <person name="Miller A.N."/>
            <person name="O'Donnell K."/>
            <person name="Stajich J.E."/>
            <person name="Bonito G."/>
        </authorList>
    </citation>
    <scope>NUCLEOTIDE SEQUENCE</scope>
    <source>
        <strain evidence="2">KOD1015</strain>
    </source>
</reference>
<feature type="region of interest" description="Disordered" evidence="1">
    <location>
        <begin position="389"/>
        <end position="511"/>
    </location>
</feature>
<dbReference type="InterPro" id="IPR019176">
    <property type="entry name" value="Cytochrome_B561-rel"/>
</dbReference>
<dbReference type="GO" id="GO:0016020">
    <property type="term" value="C:membrane"/>
    <property type="evidence" value="ECO:0007669"/>
    <property type="project" value="TreeGrafter"/>
</dbReference>
<dbReference type="OrthoDB" id="509821at2759"/>
<evidence type="ECO:0000313" key="2">
    <source>
        <dbReference type="EMBL" id="KAF9581564.1"/>
    </source>
</evidence>
<dbReference type="EMBL" id="JAABOA010001432">
    <property type="protein sequence ID" value="KAF9581564.1"/>
    <property type="molecule type" value="Genomic_DNA"/>
</dbReference>
<dbReference type="PANTHER" id="PTHR21780">
    <property type="entry name" value="TRANSMEMBRANE PROTEIN 209"/>
    <property type="match status" value="1"/>
</dbReference>
<feature type="region of interest" description="Disordered" evidence="1">
    <location>
        <begin position="1"/>
        <end position="30"/>
    </location>
</feature>
<feature type="compositionally biased region" description="Low complexity" evidence="1">
    <location>
        <begin position="575"/>
        <end position="590"/>
    </location>
</feature>
<name>A0A9P6FU57_9FUNG</name>
<dbReference type="Pfam" id="PF09786">
    <property type="entry name" value="CytochromB561_N"/>
    <property type="match status" value="1"/>
</dbReference>
<evidence type="ECO:0000313" key="3">
    <source>
        <dbReference type="Proteomes" id="UP000780801"/>
    </source>
</evidence>
<dbReference type="PANTHER" id="PTHR21780:SF0">
    <property type="entry name" value="TRANSMEMBRANE PROTEIN 209"/>
    <property type="match status" value="1"/>
</dbReference>
<keyword evidence="3" id="KW-1185">Reference proteome</keyword>
<evidence type="ECO:0000256" key="1">
    <source>
        <dbReference type="SAM" id="MobiDB-lite"/>
    </source>
</evidence>
<proteinExistence type="predicted"/>
<comment type="caution">
    <text evidence="2">The sequence shown here is derived from an EMBL/GenBank/DDBJ whole genome shotgun (WGS) entry which is preliminary data.</text>
</comment>
<sequence>MEQDNQANSRLAQSRSDYEARRASLEREPEAVPLAKDLFSSRDPQEFNLSSVPHDVNEFGIAVRKESAKVQDTTAVTKDQDTTDKSQHGTISLPGALKIEAQKGVPAAANTRVRRHFTLDDLYGEKDDSSNDDVDMDATKALDKGQANAHAQLIASSSDQESEDQSSALSETGKQATMFPPPPADQGLGLSGPKGSTVKDPEADEPTIEEESFPIFQSLTEPSDEALDQFQQPSLAFSLAFSRPELINSQPWDLADDPQSDNEIDASFSILASKNVRPQINSTGESKGFNRGESPFAAFIGSRPAIENQNSAPLVGDKNKSEHMDNHSTEKTAPAKDSESEQDDILGTITKFMTKVESKLEEGDLDKKEIVGGLLAAAGVGSGLLKNFFPETDSEDDTKAKSVNKQIEQEKDVDEAEDMAEDVLSSSDDGLTMAGAGVVTGAIPKTQTQATPAVEESMDSTPSTPRLSATQKGKAVARDFEPKAQSSSRLEDDVRRDANVGAPAWDNLPPMTSFTEFDFGTTKSAPFVPMMVPASISPPTREKDEPRTRIYPAGAPGPWLDDSGHSSLSQRKKATAASTIPTSAATAKPANSRISDPSLMFMRSTRGSKGPAITPAPKEAAKSLLSDFPDDSTASTPKKASAPTVTLPADASKAPVLRGKYELPSMEKVDQWKQKHNLAPDTFRRLVVNSGALVVMSYITRGHIYNSNNFENLPLTPQQRALLGLDPVASKVPGAVPIFKKSAGPRHSLTEMPIMSTYVSPSRESAVASRVSGIQRSGMGYTGSATGSAAPVSSATAATIRDATTILNKSLSVSRPFHADSLVRDRDDVKRLMRSVDAREEALTERRNAGMMMMDTSSPAAAASMMDPTKRSMPFSLHATSGYGGVPHLGLQNGMVVAMGVNADLTGATTGAGAGGHMMDNNASSLLQRSGPIGRYQPALRTTLSKDHTSKADLQKDGVYDQGYLKVLRNLKLNEQQLDRWVFNMRKWMWDRVLKHLLEQMDRVDTELAKQGLGYLDCKSATMFYTANPPAQKAAATTAGAAAAAGGAAAGTGVGAAPGGGLGASGATTGAPGASTLQPNALGWGAASVATSRLPSVFTGSAAAQPQLPVSLQDLEARYGYDQTVKDRMILESYLAIPGYANRNYVVERLKAMGPLLTHFIWNSNGVTWDGGRKRWASDLPTDAEIIMHLFTIYMDLLMPSHPNEGLSRFPFTYKHFVPVEGKPDRSVSFQIKQTSRSPPNYSLVVEGSTWEIVSKRLNVWYTLVIFVYLVMKEYGGYVDQINIGTRGIGLGDVVEGYDL</sequence>
<protein>
    <submittedName>
        <fullName evidence="2">Uncharacterized protein</fullName>
    </submittedName>
</protein>
<dbReference type="Proteomes" id="UP000780801">
    <property type="component" value="Unassembled WGS sequence"/>
</dbReference>
<feature type="region of interest" description="Disordered" evidence="1">
    <location>
        <begin position="303"/>
        <end position="343"/>
    </location>
</feature>
<feature type="region of interest" description="Disordered" evidence="1">
    <location>
        <begin position="532"/>
        <end position="647"/>
    </location>
</feature>
<feature type="compositionally biased region" description="Polar residues" evidence="1">
    <location>
        <begin position="1"/>
        <end position="15"/>
    </location>
</feature>
<feature type="compositionally biased region" description="Basic and acidic residues" evidence="1">
    <location>
        <begin position="16"/>
        <end position="30"/>
    </location>
</feature>
<accession>A0A9P6FU57</accession>
<feature type="compositionally biased region" description="Acidic residues" evidence="1">
    <location>
        <begin position="411"/>
        <end position="421"/>
    </location>
</feature>
<feature type="compositionally biased region" description="Basic and acidic residues" evidence="1">
    <location>
        <begin position="317"/>
        <end position="339"/>
    </location>
</feature>
<feature type="compositionally biased region" description="Basic and acidic residues" evidence="1">
    <location>
        <begin position="489"/>
        <end position="498"/>
    </location>
</feature>
<feature type="region of interest" description="Disordered" evidence="1">
    <location>
        <begin position="144"/>
        <end position="208"/>
    </location>
</feature>
<organism evidence="2 3">
    <name type="scientific">Lunasporangiospora selenospora</name>
    <dbReference type="NCBI Taxonomy" id="979761"/>
    <lineage>
        <taxon>Eukaryota</taxon>
        <taxon>Fungi</taxon>
        <taxon>Fungi incertae sedis</taxon>
        <taxon>Mucoromycota</taxon>
        <taxon>Mortierellomycotina</taxon>
        <taxon>Mortierellomycetes</taxon>
        <taxon>Mortierellales</taxon>
        <taxon>Mortierellaceae</taxon>
        <taxon>Lunasporangiospora</taxon>
    </lineage>
</organism>
<feature type="compositionally biased region" description="Polar residues" evidence="1">
    <location>
        <begin position="459"/>
        <end position="471"/>
    </location>
</feature>
<gene>
    <name evidence="2" type="ORF">BGW38_001377</name>
</gene>